<proteinExistence type="predicted"/>
<dbReference type="Proteomes" id="UP000237839">
    <property type="component" value="Unassembled WGS sequence"/>
</dbReference>
<dbReference type="AlphaFoldDB" id="A0A2S9H2J8"/>
<gene>
    <name evidence="1" type="ORF">S2091_0825</name>
</gene>
<dbReference type="EMBL" id="PUGF01000003">
    <property type="protein sequence ID" value="PRC94204.1"/>
    <property type="molecule type" value="Genomic_DNA"/>
</dbReference>
<organism evidence="1 2">
    <name type="scientific">Solimicrobium silvestre</name>
    <dbReference type="NCBI Taxonomy" id="2099400"/>
    <lineage>
        <taxon>Bacteria</taxon>
        <taxon>Pseudomonadati</taxon>
        <taxon>Pseudomonadota</taxon>
        <taxon>Betaproteobacteria</taxon>
        <taxon>Burkholderiales</taxon>
        <taxon>Oxalobacteraceae</taxon>
        <taxon>Solimicrobium</taxon>
    </lineage>
</organism>
<evidence type="ECO:0000313" key="2">
    <source>
        <dbReference type="Proteomes" id="UP000237839"/>
    </source>
</evidence>
<comment type="caution">
    <text evidence="1">The sequence shown here is derived from an EMBL/GenBank/DDBJ whole genome shotgun (WGS) entry which is preliminary data.</text>
</comment>
<keyword evidence="2" id="KW-1185">Reference proteome</keyword>
<sequence>MWLRQKDVKQNDEDVFIQQSPVAPLPKIFSIDIALHQAKLLTDCS</sequence>
<dbReference type="RefSeq" id="WP_165794904.1">
    <property type="nucleotide sequence ID" value="NZ_PUGF01000003.1"/>
</dbReference>
<reference evidence="1 2" key="1">
    <citation type="submission" date="2018-02" db="EMBL/GenBank/DDBJ databases">
        <title>Solimicrobium silvestre gen. nov., sp. nov., isolated from alpine forest soil.</title>
        <authorList>
            <person name="Margesin R."/>
            <person name="Albuquerque L."/>
            <person name="Zhang D.-C."/>
            <person name="Froufe H.J.C."/>
            <person name="Severino R."/>
            <person name="Roxo I."/>
            <person name="Egas C."/>
            <person name="Da Costa M.S."/>
        </authorList>
    </citation>
    <scope>NUCLEOTIDE SEQUENCE [LARGE SCALE GENOMIC DNA]</scope>
    <source>
        <strain evidence="1 2">S20-91</strain>
    </source>
</reference>
<protein>
    <submittedName>
        <fullName evidence="1">Uncharacterized protein</fullName>
    </submittedName>
</protein>
<evidence type="ECO:0000313" key="1">
    <source>
        <dbReference type="EMBL" id="PRC94204.1"/>
    </source>
</evidence>
<name>A0A2S9H2J8_9BURK</name>
<accession>A0A2S9H2J8</accession>